<proteinExistence type="predicted"/>
<keyword evidence="1" id="KW-0732">Signal</keyword>
<feature type="chain" id="PRO_5041952691" evidence="1">
    <location>
        <begin position="23"/>
        <end position="57"/>
    </location>
</feature>
<accession>A0AAE3LIW6</accession>
<protein>
    <submittedName>
        <fullName evidence="2">Uncharacterized protein</fullName>
    </submittedName>
</protein>
<evidence type="ECO:0000256" key="1">
    <source>
        <dbReference type="SAM" id="SignalP"/>
    </source>
</evidence>
<dbReference type="AlphaFoldDB" id="A0AAE3LIW6"/>
<name>A0AAE3LIW6_9FIRM</name>
<feature type="signal peptide" evidence="1">
    <location>
        <begin position="1"/>
        <end position="22"/>
    </location>
</feature>
<evidence type="ECO:0000313" key="3">
    <source>
        <dbReference type="Proteomes" id="UP001208131"/>
    </source>
</evidence>
<comment type="caution">
    <text evidence="2">The sequence shown here is derived from an EMBL/GenBank/DDBJ whole genome shotgun (WGS) entry which is preliminary data.</text>
</comment>
<reference evidence="2 3" key="1">
    <citation type="journal article" date="2021" name="ISME Commun">
        <title>Automated analysis of genomic sequences facilitates high-throughput and comprehensive description of bacteria.</title>
        <authorList>
            <person name="Hitch T.C.A."/>
        </authorList>
    </citation>
    <scope>NUCLEOTIDE SEQUENCE [LARGE SCALE GENOMIC DNA]</scope>
    <source>
        <strain evidence="2 3">Sanger_31</strain>
    </source>
</reference>
<sequence>MKMKSMITGVSMAIAAGTVAYAVTEATSSEKKMLKSRTGRAIRAIGDVMDGISMMMK</sequence>
<dbReference type="EMBL" id="JAOQJZ010000020">
    <property type="protein sequence ID" value="MCU6706950.1"/>
    <property type="molecule type" value="Genomic_DNA"/>
</dbReference>
<organism evidence="2 3">
    <name type="scientific">Hominimerdicola aceti</name>
    <dbReference type="NCBI Taxonomy" id="2981726"/>
    <lineage>
        <taxon>Bacteria</taxon>
        <taxon>Bacillati</taxon>
        <taxon>Bacillota</taxon>
        <taxon>Clostridia</taxon>
        <taxon>Eubacteriales</taxon>
        <taxon>Oscillospiraceae</taxon>
        <taxon>Hominimerdicola</taxon>
    </lineage>
</organism>
<dbReference type="RefSeq" id="WP_022288469.1">
    <property type="nucleotide sequence ID" value="NZ_JAOQJZ010000020.1"/>
</dbReference>
<keyword evidence="3" id="KW-1185">Reference proteome</keyword>
<gene>
    <name evidence="2" type="ORF">OCV57_13610</name>
</gene>
<evidence type="ECO:0000313" key="2">
    <source>
        <dbReference type="EMBL" id="MCU6706950.1"/>
    </source>
</evidence>
<dbReference type="Proteomes" id="UP001208131">
    <property type="component" value="Unassembled WGS sequence"/>
</dbReference>